<dbReference type="InterPro" id="IPR003840">
    <property type="entry name" value="DNA_helicase_dom"/>
</dbReference>
<evidence type="ECO:0000256" key="5">
    <source>
        <dbReference type="ARBA" id="ARBA00022806"/>
    </source>
</evidence>
<accession>A0A455JIM2</accession>
<dbReference type="KEGG" id="vg:65102888"/>
<dbReference type="InterPro" id="IPR034711">
    <property type="entry name" value="HSV_HELI"/>
</dbReference>
<protein>
    <submittedName>
        <fullName evidence="9">Helicase-primase helicase subunit</fullName>
    </submittedName>
</protein>
<dbReference type="InterPro" id="IPR027417">
    <property type="entry name" value="P-loop_NTPase"/>
</dbReference>
<dbReference type="Gene3D" id="3.40.50.300">
    <property type="entry name" value="P-loop containing nucleotide triphosphate hydrolases"/>
    <property type="match status" value="1"/>
</dbReference>
<dbReference type="GO" id="GO:0004386">
    <property type="term" value="F:helicase activity"/>
    <property type="evidence" value="ECO:0007669"/>
    <property type="project" value="UniProtKB-KW"/>
</dbReference>
<keyword evidence="3" id="KW-0547">Nucleotide-binding</keyword>
<feature type="region of interest" description="Disordered" evidence="7">
    <location>
        <begin position="573"/>
        <end position="593"/>
    </location>
</feature>
<evidence type="ECO:0000256" key="4">
    <source>
        <dbReference type="ARBA" id="ARBA00022801"/>
    </source>
</evidence>
<keyword evidence="6" id="KW-0067">ATP-binding</keyword>
<gene>
    <name evidence="9" type="primary">UL5</name>
</gene>
<keyword evidence="1" id="KW-1048">Host nucleus</keyword>
<organism evidence="9 10">
    <name type="scientific">Cervid alphaherpesvirus 3</name>
    <dbReference type="NCBI Taxonomy" id="2115790"/>
    <lineage>
        <taxon>Viruses</taxon>
        <taxon>Duplodnaviria</taxon>
        <taxon>Heunggongvirae</taxon>
        <taxon>Peploviricota</taxon>
        <taxon>Herviviricetes</taxon>
        <taxon>Herpesvirales</taxon>
        <taxon>Orthoherpesviridae</taxon>
        <taxon>Alphaherpesvirinae</taxon>
        <taxon>Varicellovirus</taxon>
        <taxon>Varicellovirus cervidalpha3</taxon>
    </lineage>
</organism>
<evidence type="ECO:0000256" key="2">
    <source>
        <dbReference type="ARBA" id="ARBA00022705"/>
    </source>
</evidence>
<dbReference type="Pfam" id="PF02689">
    <property type="entry name" value="Herpes_Helicase"/>
    <property type="match status" value="1"/>
</dbReference>
<feature type="compositionally biased region" description="Pro residues" evidence="7">
    <location>
        <begin position="579"/>
        <end position="591"/>
    </location>
</feature>
<evidence type="ECO:0000259" key="8">
    <source>
        <dbReference type="Pfam" id="PF02689"/>
    </source>
</evidence>
<keyword evidence="4" id="KW-0378">Hydrolase</keyword>
<sequence length="849" mass="93324">MERDAFSAEVFLNFTSMHEIQPIVAQIRRLAAARLPADARPPLGWFRAAAAAESPLDLAPRELPFAAYLITGNAGSGKSTCIQTLSETLDCVITGATRVAAQNVYLKLAAAYHSRHINTIFQEFGFRANHVQAQLGRHQYAGPAGAPGIRDLQFRDLVYYWEVLGDISRRQLGAAAARGQFEALRAAELAAGRPRGAVERLAPCVYGSLPAFARSNVIVIDEAGLLGRHILTAVVYCWWLTNAALDSAQYRDGLRPVVVCVGSPTQTDSLESTFEHQNLKCRVRSSENVLTCLITNPTLREYAAVPRNWTIFINNKRCQEYEFGELLKTLEYGLPVTEEHLALVDKFVVPDAFINNPANLQGWTRLYSSHREVSAYMSRLHAHLKVAEGRSRFVVFTLPVYTFVNIRTFEDYRAATGQPGLRVEKWLQANSGRITNYSQSRDQDASPPHCEVCSAKGLVVARSDVTYVLNSQVTVTTRLKKLVFGFSGTFADFVAVLRDDGFVKAQSEASVEYAYQFLAALLFGGMIAFYNFLRAPGLDPGRVDEAYRRLARATQEALGPAAGDAVDWRALAADRPGPDAGPPGPGAPAAPPADGADDDDLIFAALDEGALDLLYCNYEFQRPTSAHEIYAQFLLLKNLFAARFDACRALFGAAFADAPFEAYVDNLSFKGCEVFTGSLRGGLVSAALQTDTYTLMGYAHAPPSLLSEEPGRRRLPDGVAELLATLDVPSIVVRDQRGFVSVLHTNVSEFVEALDDRELEMAVSVDYGISSKLAMTIARSQGLSLDKVAVCFARGNLRLNAVYVALSRSVSSRFLRMNLNPLREPHERDTMISEHILAALRDERVHIVY</sequence>
<dbReference type="GO" id="GO:0016787">
    <property type="term" value="F:hydrolase activity"/>
    <property type="evidence" value="ECO:0007669"/>
    <property type="project" value="UniProtKB-KW"/>
</dbReference>
<dbReference type="GO" id="GO:0006260">
    <property type="term" value="P:DNA replication"/>
    <property type="evidence" value="ECO:0007669"/>
    <property type="project" value="UniProtKB-KW"/>
</dbReference>
<dbReference type="GO" id="GO:0005524">
    <property type="term" value="F:ATP binding"/>
    <property type="evidence" value="ECO:0007669"/>
    <property type="project" value="UniProtKB-KW"/>
</dbReference>
<dbReference type="EMBL" id="MH036941">
    <property type="protein sequence ID" value="AVT50639.1"/>
    <property type="molecule type" value="Genomic_DNA"/>
</dbReference>
<evidence type="ECO:0000256" key="1">
    <source>
        <dbReference type="ARBA" id="ARBA00022562"/>
    </source>
</evidence>
<evidence type="ECO:0000256" key="6">
    <source>
        <dbReference type="ARBA" id="ARBA00022840"/>
    </source>
</evidence>
<proteinExistence type="inferred from homology"/>
<dbReference type="HAMAP" id="MF_04030">
    <property type="entry name" value="HSV_HELI"/>
    <property type="match status" value="1"/>
</dbReference>
<evidence type="ECO:0000313" key="10">
    <source>
        <dbReference type="Proteomes" id="UP000676557"/>
    </source>
</evidence>
<evidence type="ECO:0000313" key="9">
    <source>
        <dbReference type="EMBL" id="AVT50639.1"/>
    </source>
</evidence>
<dbReference type="GeneID" id="65102888"/>
<keyword evidence="2" id="KW-0235">DNA replication</keyword>
<dbReference type="SUPFAM" id="SSF52540">
    <property type="entry name" value="P-loop containing nucleoside triphosphate hydrolases"/>
    <property type="match status" value="2"/>
</dbReference>
<reference evidence="9 10" key="1">
    <citation type="submission" date="2018-03" db="EMBL/GenBank/DDBJ databases">
        <title>Cervid herpesvirus genomes.</title>
        <authorList>
            <person name="Das Neves C.G."/>
            <person name="Davison A.J."/>
        </authorList>
    </citation>
    <scope>NUCLEOTIDE SEQUENCE [LARGE SCALE GENOMIC DNA]</scope>
    <source>
        <strain evidence="9 10">Canada</strain>
    </source>
</reference>
<dbReference type="RefSeq" id="YP_010087597.1">
    <property type="nucleotide sequence ID" value="NC_055561.1"/>
</dbReference>
<dbReference type="Proteomes" id="UP000676557">
    <property type="component" value="Segment"/>
</dbReference>
<keyword evidence="10" id="KW-1185">Reference proteome</keyword>
<name>A0A455JIM2_9ALPH</name>
<evidence type="ECO:0000256" key="3">
    <source>
        <dbReference type="ARBA" id="ARBA00022741"/>
    </source>
</evidence>
<keyword evidence="5 9" id="KW-0347">Helicase</keyword>
<feature type="domain" description="DNA replication helicase" evidence="8">
    <location>
        <begin position="6"/>
        <end position="849"/>
    </location>
</feature>
<evidence type="ECO:0000256" key="7">
    <source>
        <dbReference type="SAM" id="MobiDB-lite"/>
    </source>
</evidence>